<accession>C8VE71</accession>
<dbReference type="InParanoid" id="C8VE71"/>
<dbReference type="GeneID" id="74897165"/>
<keyword evidence="2" id="KW-1185">Reference proteome</keyword>
<dbReference type="KEGG" id="ani:ANIA_11604"/>
<dbReference type="AlphaFoldDB" id="C8VE71"/>
<name>C8VE71_EMENI</name>
<dbReference type="RefSeq" id="XP_050468077.1">
    <property type="nucleotide sequence ID" value="XM_050612124.1"/>
</dbReference>
<dbReference type="EMBL" id="BN001305">
    <property type="protein sequence ID" value="CBF80411.1"/>
    <property type="molecule type" value="Genomic_DNA"/>
</dbReference>
<proteinExistence type="predicted"/>
<reference evidence="2" key="1">
    <citation type="journal article" date="2005" name="Nature">
        <title>Sequencing of Aspergillus nidulans and comparative analysis with A. fumigatus and A. oryzae.</title>
        <authorList>
            <person name="Galagan J.E."/>
            <person name="Calvo S.E."/>
            <person name="Cuomo C."/>
            <person name="Ma L.J."/>
            <person name="Wortman J.R."/>
            <person name="Batzoglou S."/>
            <person name="Lee S.I."/>
            <person name="Basturkmen M."/>
            <person name="Spevak C.C."/>
            <person name="Clutterbuck J."/>
            <person name="Kapitonov V."/>
            <person name="Jurka J."/>
            <person name="Scazzocchio C."/>
            <person name="Farman M."/>
            <person name="Butler J."/>
            <person name="Purcell S."/>
            <person name="Harris S."/>
            <person name="Braus G.H."/>
            <person name="Draht O."/>
            <person name="Busch S."/>
            <person name="D'Enfert C."/>
            <person name="Bouchier C."/>
            <person name="Goldman G.H."/>
            <person name="Bell-Pedersen D."/>
            <person name="Griffiths-Jones S."/>
            <person name="Doonan J.H."/>
            <person name="Yu J."/>
            <person name="Vienken K."/>
            <person name="Pain A."/>
            <person name="Freitag M."/>
            <person name="Selker E.U."/>
            <person name="Archer D.B."/>
            <person name="Penalva M.A."/>
            <person name="Oakley B.R."/>
            <person name="Momany M."/>
            <person name="Tanaka T."/>
            <person name="Kumagai T."/>
            <person name="Asai K."/>
            <person name="Machida M."/>
            <person name="Nierman W.C."/>
            <person name="Denning D.W."/>
            <person name="Caddick M."/>
            <person name="Hynes M."/>
            <person name="Paoletti M."/>
            <person name="Fischer R."/>
            <person name="Miller B."/>
            <person name="Dyer P."/>
            <person name="Sachs M.S."/>
            <person name="Osmani S.A."/>
            <person name="Birren B.W."/>
        </authorList>
    </citation>
    <scope>NUCLEOTIDE SEQUENCE [LARGE SCALE GENOMIC DNA]</scope>
    <source>
        <strain evidence="2">FGSC A4 / ATCC 38163 / CBS 112.46 / NRRL 194 / M139</strain>
    </source>
</reference>
<evidence type="ECO:0000313" key="1">
    <source>
        <dbReference type="EMBL" id="CBF80411.1"/>
    </source>
</evidence>
<sequence length="44" mass="4897">MCRFRLNGQTGSKPKYFLHPAAIHQYLQKNAAAKLLKKPAASTP</sequence>
<organism evidence="1 2">
    <name type="scientific">Emericella nidulans (strain FGSC A4 / ATCC 38163 / CBS 112.46 / NRRL 194 / M139)</name>
    <name type="common">Aspergillus nidulans</name>
    <dbReference type="NCBI Taxonomy" id="227321"/>
    <lineage>
        <taxon>Eukaryota</taxon>
        <taxon>Fungi</taxon>
        <taxon>Dikarya</taxon>
        <taxon>Ascomycota</taxon>
        <taxon>Pezizomycotina</taxon>
        <taxon>Eurotiomycetes</taxon>
        <taxon>Eurotiomycetidae</taxon>
        <taxon>Eurotiales</taxon>
        <taxon>Aspergillaceae</taxon>
        <taxon>Aspergillus</taxon>
        <taxon>Aspergillus subgen. Nidulantes</taxon>
    </lineage>
</organism>
<gene>
    <name evidence="1" type="ORF">ANIA_11604</name>
</gene>
<protein>
    <submittedName>
        <fullName evidence="1">Uncharacterized protein</fullName>
    </submittedName>
</protein>
<dbReference type="Proteomes" id="UP000000560">
    <property type="component" value="Chromosome V"/>
</dbReference>
<dbReference type="HOGENOM" id="CLU_3224559_0_0_1"/>
<evidence type="ECO:0000313" key="2">
    <source>
        <dbReference type="Proteomes" id="UP000000560"/>
    </source>
</evidence>
<reference evidence="2" key="2">
    <citation type="journal article" date="2009" name="Fungal Genet. Biol.">
        <title>The 2008 update of the Aspergillus nidulans genome annotation: a community effort.</title>
        <authorList>
            <person name="Wortman J.R."/>
            <person name="Gilsenan J.M."/>
            <person name="Joardar V."/>
            <person name="Deegan J."/>
            <person name="Clutterbuck J."/>
            <person name="Andersen M.R."/>
            <person name="Archer D."/>
            <person name="Bencina M."/>
            <person name="Braus G."/>
            <person name="Coutinho P."/>
            <person name="von Dohren H."/>
            <person name="Doonan J."/>
            <person name="Driessen A.J."/>
            <person name="Durek P."/>
            <person name="Espeso E."/>
            <person name="Fekete E."/>
            <person name="Flipphi M."/>
            <person name="Estrada C.G."/>
            <person name="Geysens S."/>
            <person name="Goldman G."/>
            <person name="de Groot P.W."/>
            <person name="Hansen K."/>
            <person name="Harris S.D."/>
            <person name="Heinekamp T."/>
            <person name="Helmstaedt K."/>
            <person name="Henrissat B."/>
            <person name="Hofmann G."/>
            <person name="Homan T."/>
            <person name="Horio T."/>
            <person name="Horiuchi H."/>
            <person name="James S."/>
            <person name="Jones M."/>
            <person name="Karaffa L."/>
            <person name="Karanyi Z."/>
            <person name="Kato M."/>
            <person name="Keller N."/>
            <person name="Kelly D.E."/>
            <person name="Kiel J.A."/>
            <person name="Kim J.M."/>
            <person name="van der Klei I.J."/>
            <person name="Klis F.M."/>
            <person name="Kovalchuk A."/>
            <person name="Krasevec N."/>
            <person name="Kubicek C.P."/>
            <person name="Liu B."/>
            <person name="Maccabe A."/>
            <person name="Meyer V."/>
            <person name="Mirabito P."/>
            <person name="Miskei M."/>
            <person name="Mos M."/>
            <person name="Mullins J."/>
            <person name="Nelson D.R."/>
            <person name="Nielsen J."/>
            <person name="Oakley B.R."/>
            <person name="Osmani S.A."/>
            <person name="Pakula T."/>
            <person name="Paszewski A."/>
            <person name="Paulsen I."/>
            <person name="Pilsyk S."/>
            <person name="Pocsi I."/>
            <person name="Punt P.J."/>
            <person name="Ram A.F."/>
            <person name="Ren Q."/>
            <person name="Robellet X."/>
            <person name="Robson G."/>
            <person name="Seiboth B."/>
            <person name="van Solingen P."/>
            <person name="Specht T."/>
            <person name="Sun J."/>
            <person name="Taheri-Talesh N."/>
            <person name="Takeshita N."/>
            <person name="Ussery D."/>
            <person name="vanKuyk P.A."/>
            <person name="Visser H."/>
            <person name="van de Vondervoort P.J."/>
            <person name="de Vries R.P."/>
            <person name="Walton J."/>
            <person name="Xiang X."/>
            <person name="Xiong Y."/>
            <person name="Zeng A.P."/>
            <person name="Brandt B.W."/>
            <person name="Cornell M.J."/>
            <person name="van den Hondel C.A."/>
            <person name="Visser J."/>
            <person name="Oliver S.G."/>
            <person name="Turner G."/>
        </authorList>
    </citation>
    <scope>GENOME REANNOTATION</scope>
    <source>
        <strain evidence="2">FGSC A4 / ATCC 38163 / CBS 112.46 / NRRL 194 / M139</strain>
    </source>
</reference>